<organism evidence="1 2">
    <name type="scientific">Penicillium daleae</name>
    <dbReference type="NCBI Taxonomy" id="63821"/>
    <lineage>
        <taxon>Eukaryota</taxon>
        <taxon>Fungi</taxon>
        <taxon>Dikarya</taxon>
        <taxon>Ascomycota</taxon>
        <taxon>Pezizomycotina</taxon>
        <taxon>Eurotiomycetes</taxon>
        <taxon>Eurotiomycetidae</taxon>
        <taxon>Eurotiales</taxon>
        <taxon>Aspergillaceae</taxon>
        <taxon>Penicillium</taxon>
    </lineage>
</organism>
<comment type="caution">
    <text evidence="1">The sequence shown here is derived from an EMBL/GenBank/DDBJ whole genome shotgun (WGS) entry which is preliminary data.</text>
</comment>
<dbReference type="RefSeq" id="XP_056762284.1">
    <property type="nucleotide sequence ID" value="XM_056913435.1"/>
</dbReference>
<reference evidence="1" key="2">
    <citation type="journal article" date="2023" name="IMA Fungus">
        <title>Comparative genomic study of the Penicillium genus elucidates a diverse pangenome and 15 lateral gene transfer events.</title>
        <authorList>
            <person name="Petersen C."/>
            <person name="Sorensen T."/>
            <person name="Nielsen M.R."/>
            <person name="Sondergaard T.E."/>
            <person name="Sorensen J.L."/>
            <person name="Fitzpatrick D.A."/>
            <person name="Frisvad J.C."/>
            <person name="Nielsen K.L."/>
        </authorList>
    </citation>
    <scope>NUCLEOTIDE SEQUENCE</scope>
    <source>
        <strain evidence="1">IBT 16125</strain>
    </source>
</reference>
<reference evidence="1" key="1">
    <citation type="submission" date="2022-12" db="EMBL/GenBank/DDBJ databases">
        <authorList>
            <person name="Petersen C."/>
        </authorList>
    </citation>
    <scope>NUCLEOTIDE SEQUENCE</scope>
    <source>
        <strain evidence="1">IBT 16125</strain>
    </source>
</reference>
<protein>
    <submittedName>
        <fullName evidence="1">Uncharacterized protein</fullName>
    </submittedName>
</protein>
<proteinExistence type="predicted"/>
<accession>A0AAD6BYN6</accession>
<evidence type="ECO:0000313" key="2">
    <source>
        <dbReference type="Proteomes" id="UP001213681"/>
    </source>
</evidence>
<dbReference type="GeneID" id="81603678"/>
<dbReference type="AlphaFoldDB" id="A0AAD6BYN6"/>
<sequence length="114" mass="13380">MEHLEWLRTAISIDFNNIFKGLRGQINILYQETASLLQQRQDINSLAIYIANIERKLDEAHVYDWPDVAKISASGKGLNSTLRNQLNQQFNLPRVYPEFRRMVQQQLDVYRSEA</sequence>
<name>A0AAD6BYN6_9EURO</name>
<gene>
    <name evidence="1" type="ORF">N7458_010053</name>
</gene>
<dbReference type="EMBL" id="JAPVEA010000008">
    <property type="protein sequence ID" value="KAJ5439055.1"/>
    <property type="molecule type" value="Genomic_DNA"/>
</dbReference>
<keyword evidence="2" id="KW-1185">Reference proteome</keyword>
<evidence type="ECO:0000313" key="1">
    <source>
        <dbReference type="EMBL" id="KAJ5439055.1"/>
    </source>
</evidence>
<dbReference type="Proteomes" id="UP001213681">
    <property type="component" value="Unassembled WGS sequence"/>
</dbReference>